<feature type="non-terminal residue" evidence="1">
    <location>
        <position position="64"/>
    </location>
</feature>
<dbReference type="AlphaFoldDB" id="A0A6H5FWA3"/>
<protein>
    <submittedName>
        <fullName evidence="1">Uncharacterized protein</fullName>
    </submittedName>
</protein>
<evidence type="ECO:0000313" key="1">
    <source>
        <dbReference type="EMBL" id="CAA9993353.1"/>
    </source>
</evidence>
<name>A0A6H5FWA3_9HEMI</name>
<sequence>MNDVPINANSGINVRSFSNRAFTNGDGPEDPYDLITSMTNELDTYVWNKDPRMSKPIPKKPIWI</sequence>
<dbReference type="EMBL" id="CADCXU010000394">
    <property type="protein sequence ID" value="CAA9993353.1"/>
    <property type="molecule type" value="Genomic_DNA"/>
</dbReference>
<reference evidence="1 2" key="1">
    <citation type="submission" date="2020-02" db="EMBL/GenBank/DDBJ databases">
        <authorList>
            <person name="Ferguson B K."/>
        </authorList>
    </citation>
    <scope>NUCLEOTIDE SEQUENCE [LARGE SCALE GENOMIC DNA]</scope>
</reference>
<gene>
    <name evidence="1" type="ORF">NTEN_LOCUS329</name>
</gene>
<keyword evidence="2" id="KW-1185">Reference proteome</keyword>
<evidence type="ECO:0000313" key="2">
    <source>
        <dbReference type="Proteomes" id="UP000479000"/>
    </source>
</evidence>
<organism evidence="1 2">
    <name type="scientific">Nesidiocoris tenuis</name>
    <dbReference type="NCBI Taxonomy" id="355587"/>
    <lineage>
        <taxon>Eukaryota</taxon>
        <taxon>Metazoa</taxon>
        <taxon>Ecdysozoa</taxon>
        <taxon>Arthropoda</taxon>
        <taxon>Hexapoda</taxon>
        <taxon>Insecta</taxon>
        <taxon>Pterygota</taxon>
        <taxon>Neoptera</taxon>
        <taxon>Paraneoptera</taxon>
        <taxon>Hemiptera</taxon>
        <taxon>Heteroptera</taxon>
        <taxon>Panheteroptera</taxon>
        <taxon>Cimicomorpha</taxon>
        <taxon>Miridae</taxon>
        <taxon>Dicyphina</taxon>
        <taxon>Nesidiocoris</taxon>
    </lineage>
</organism>
<feature type="non-terminal residue" evidence="1">
    <location>
        <position position="1"/>
    </location>
</feature>
<dbReference type="Proteomes" id="UP000479000">
    <property type="component" value="Unassembled WGS sequence"/>
</dbReference>
<accession>A0A6H5FWA3</accession>
<proteinExistence type="predicted"/>